<dbReference type="EMBL" id="LR797021">
    <property type="protein sequence ID" value="CAB4182153.1"/>
    <property type="molecule type" value="Genomic_DNA"/>
</dbReference>
<gene>
    <name evidence="4" type="ORF">UFOVP1065_155</name>
    <name evidence="5" type="ORF">UFOVP1198_124</name>
    <name evidence="6" type="ORF">UFOVP1418_116</name>
    <name evidence="8" type="ORF">UFOVP1524_34</name>
    <name evidence="7" type="ORF">UFOVP1651_34</name>
    <name evidence="2" type="ORF">UFOVP908_12</name>
    <name evidence="3" type="ORF">UFOVP990_124</name>
</gene>
<feature type="region of interest" description="Disordered" evidence="1">
    <location>
        <begin position="28"/>
        <end position="254"/>
    </location>
</feature>
<sequence>MDKITFESVMEEIKKSLGEARLMDIEEAMSFDEAENPASRAARQARQDAAAKQSQIGKNLDDSEAEAGRNMAKMAAKPVSPPAKPSVASQPNVAKTMRNVAASTGENAADRANATQNVVNPGQANAAAGQAARPDVPTANPRMSDVPAAQARANQIASNDAARASPATPTRPDTTDDTVSRMGRSAPGAPVASGRGDGAAELAARKAASTPSAPKLQGVTNQAAPKSQGVTNQPATSGGNKYGYAASGSDDDTASNFFRADAARMKDQGKKAPNDFSEAKKMYAENFDQFVKKFLKESR</sequence>
<evidence type="ECO:0000313" key="3">
    <source>
        <dbReference type="EMBL" id="CAB4176990.1"/>
    </source>
</evidence>
<accession>A0A6J5QD55</accession>
<dbReference type="EMBL" id="LR797518">
    <property type="protein sequence ID" value="CAB4222461.1"/>
    <property type="molecule type" value="Genomic_DNA"/>
</dbReference>
<evidence type="ECO:0000313" key="6">
    <source>
        <dbReference type="EMBL" id="CAB4211133.1"/>
    </source>
</evidence>
<feature type="compositionally biased region" description="Low complexity" evidence="1">
    <location>
        <begin position="38"/>
        <end position="55"/>
    </location>
</feature>
<feature type="compositionally biased region" description="Low complexity" evidence="1">
    <location>
        <begin position="160"/>
        <end position="172"/>
    </location>
</feature>
<name>A0A6J5QD55_9CAUD</name>
<feature type="compositionally biased region" description="Low complexity" evidence="1">
    <location>
        <begin position="116"/>
        <end position="132"/>
    </location>
</feature>
<evidence type="ECO:0000313" key="7">
    <source>
        <dbReference type="EMBL" id="CAB4222461.1"/>
    </source>
</evidence>
<evidence type="ECO:0000256" key="1">
    <source>
        <dbReference type="SAM" id="MobiDB-lite"/>
    </source>
</evidence>
<organism evidence="4">
    <name type="scientific">uncultured Caudovirales phage</name>
    <dbReference type="NCBI Taxonomy" id="2100421"/>
    <lineage>
        <taxon>Viruses</taxon>
        <taxon>Duplodnaviria</taxon>
        <taxon>Heunggongvirae</taxon>
        <taxon>Uroviricota</taxon>
        <taxon>Caudoviricetes</taxon>
        <taxon>Peduoviridae</taxon>
        <taxon>Maltschvirus</taxon>
        <taxon>Maltschvirus maltsch</taxon>
    </lineage>
</organism>
<dbReference type="EMBL" id="LR796945">
    <property type="protein sequence ID" value="CAB4176990.1"/>
    <property type="molecule type" value="Genomic_DNA"/>
</dbReference>
<dbReference type="EMBL" id="LR797157">
    <property type="protein sequence ID" value="CAB4190784.1"/>
    <property type="molecule type" value="Genomic_DNA"/>
</dbReference>
<evidence type="ECO:0000313" key="4">
    <source>
        <dbReference type="EMBL" id="CAB4182153.1"/>
    </source>
</evidence>
<feature type="compositionally biased region" description="Polar residues" evidence="1">
    <location>
        <begin position="218"/>
        <end position="239"/>
    </location>
</feature>
<evidence type="ECO:0000313" key="2">
    <source>
        <dbReference type="EMBL" id="CAB4170276.1"/>
    </source>
</evidence>
<dbReference type="EMBL" id="LR796860">
    <property type="protein sequence ID" value="CAB4170276.1"/>
    <property type="molecule type" value="Genomic_DNA"/>
</dbReference>
<evidence type="ECO:0000313" key="8">
    <source>
        <dbReference type="EMBL" id="CAB5227655.1"/>
    </source>
</evidence>
<dbReference type="EMBL" id="LR798378">
    <property type="protein sequence ID" value="CAB5227655.1"/>
    <property type="molecule type" value="Genomic_DNA"/>
</dbReference>
<evidence type="ECO:0000313" key="5">
    <source>
        <dbReference type="EMBL" id="CAB4190784.1"/>
    </source>
</evidence>
<protein>
    <submittedName>
        <fullName evidence="4">Uncharacterized protein</fullName>
    </submittedName>
</protein>
<reference evidence="4" key="1">
    <citation type="submission" date="2020-05" db="EMBL/GenBank/DDBJ databases">
        <authorList>
            <person name="Chiriac C."/>
            <person name="Salcher M."/>
            <person name="Ghai R."/>
            <person name="Kavagutti S V."/>
        </authorList>
    </citation>
    <scope>NUCLEOTIDE SEQUENCE</scope>
</reference>
<dbReference type="EMBL" id="LR797369">
    <property type="protein sequence ID" value="CAB4211133.1"/>
    <property type="molecule type" value="Genomic_DNA"/>
</dbReference>
<proteinExistence type="predicted"/>